<dbReference type="RefSeq" id="WP_120031319.1">
    <property type="nucleotide sequence ID" value="NZ_QVMU01000009.1"/>
</dbReference>
<dbReference type="InterPro" id="IPR027417">
    <property type="entry name" value="P-loop_NTPase"/>
</dbReference>
<dbReference type="InterPro" id="IPR041685">
    <property type="entry name" value="AAA_GajA/Old/RecF-like"/>
</dbReference>
<dbReference type="Proteomes" id="UP000273252">
    <property type="component" value="Unassembled WGS sequence"/>
</dbReference>
<dbReference type="EMBL" id="QVMU01000009">
    <property type="protein sequence ID" value="RJX70914.1"/>
    <property type="molecule type" value="Genomic_DNA"/>
</dbReference>
<accession>A0A3A6R2S0</accession>
<gene>
    <name evidence="2" type="ORF">DZ860_11300</name>
</gene>
<organism evidence="2 3">
    <name type="scientific">Vibrio sinensis</name>
    <dbReference type="NCBI Taxonomy" id="2302434"/>
    <lineage>
        <taxon>Bacteria</taxon>
        <taxon>Pseudomonadati</taxon>
        <taxon>Pseudomonadota</taxon>
        <taxon>Gammaproteobacteria</taxon>
        <taxon>Vibrionales</taxon>
        <taxon>Vibrionaceae</taxon>
        <taxon>Vibrio</taxon>
    </lineage>
</organism>
<keyword evidence="3" id="KW-1185">Reference proteome</keyword>
<dbReference type="AlphaFoldDB" id="A0A3A6R2S0"/>
<evidence type="ECO:0000313" key="2">
    <source>
        <dbReference type="EMBL" id="RJX70914.1"/>
    </source>
</evidence>
<proteinExistence type="predicted"/>
<protein>
    <submittedName>
        <fullName evidence="2">DUF3696 domain-containing protein</fullName>
    </submittedName>
</protein>
<dbReference type="PANTHER" id="PTHR43581">
    <property type="entry name" value="ATP/GTP PHOSPHATASE"/>
    <property type="match status" value="1"/>
</dbReference>
<name>A0A3A6R2S0_9VIBR</name>
<comment type="caution">
    <text evidence="2">The sequence shown here is derived from an EMBL/GenBank/DDBJ whole genome shotgun (WGS) entry which is preliminary data.</text>
</comment>
<feature type="domain" description="Endonuclease GajA/Old nuclease/RecF-like AAA" evidence="1">
    <location>
        <begin position="1"/>
        <end position="476"/>
    </location>
</feature>
<evidence type="ECO:0000259" key="1">
    <source>
        <dbReference type="Pfam" id="PF13175"/>
    </source>
</evidence>
<dbReference type="Pfam" id="PF13175">
    <property type="entry name" value="AAA_15"/>
    <property type="match status" value="1"/>
</dbReference>
<dbReference type="InterPro" id="IPR051396">
    <property type="entry name" value="Bact_Antivir_Def_Nuclease"/>
</dbReference>
<reference evidence="2 3" key="1">
    <citation type="submission" date="2018-08" db="EMBL/GenBank/DDBJ databases">
        <title>Vibrio isolated from the Eastern China Marginal Seas.</title>
        <authorList>
            <person name="Li Y."/>
        </authorList>
    </citation>
    <scope>NUCLEOTIDE SEQUENCE [LARGE SCALE GENOMIC DNA]</scope>
    <source>
        <strain evidence="2 3">BEI233</strain>
    </source>
</reference>
<dbReference type="SUPFAM" id="SSF52540">
    <property type="entry name" value="P-loop containing nucleoside triphosphate hydrolases"/>
    <property type="match status" value="1"/>
</dbReference>
<sequence length="528" mass="61186">MKSIRVRNLRSFNNTSEQPFINIKPITIFVGKNSCGKSSLLRTFPLLRQSVEANTSGPFLWYGDYVDYGAFSEAINKNTTEESIFFDYKFDLAIYNKNSFIRRESQTRPVELSIEVIEKNKRTIAKSIKIKFNNTDISIDYSTRNIYIDDVKLLSQIYIYSPSNAIIPEISIEDFDNDNLHDFERTTFSNSILNEDDEGDEDDELLIYLSEIEDTYRSNSAISRDITLKIANILFNTIEKPTLKYDDFENSIVSSLSLLDPAEIKKILSSTFQLNRELTDSEINEIHRLCCINYLPLLIESINSYLNQFTKSIKYVAPLRATAERFYRFQDLRVEEIDHTGSNLAMLLRNLHLAEMKRFQEWSQKNFGFYVSVPETNSLHYEIKVTIDNETQNISDMGFGFSQILPIVTTLWLETSSPRLRRRRTSLTFVLEQPELHLHPEYQAILARVFASVALNYNNTIRKVNIIFETHSKTMIDAIGDFIEENNCPSLAAIYIFNKEDKITNVIESKFDEDGDLVNWPIGFFSGR</sequence>
<dbReference type="PANTHER" id="PTHR43581:SF2">
    <property type="entry name" value="EXCINUCLEASE ATPASE SUBUNIT"/>
    <property type="match status" value="1"/>
</dbReference>
<evidence type="ECO:0000313" key="3">
    <source>
        <dbReference type="Proteomes" id="UP000273252"/>
    </source>
</evidence>
<dbReference type="Gene3D" id="3.40.50.300">
    <property type="entry name" value="P-loop containing nucleotide triphosphate hydrolases"/>
    <property type="match status" value="1"/>
</dbReference>
<dbReference type="OrthoDB" id="3322489at2"/>